<dbReference type="SUPFAM" id="SSF53955">
    <property type="entry name" value="Lysozyme-like"/>
    <property type="match status" value="1"/>
</dbReference>
<evidence type="ECO:0000256" key="19">
    <source>
        <dbReference type="ARBA" id="ARBA00023316"/>
    </source>
</evidence>
<evidence type="ECO:0000256" key="23">
    <source>
        <dbReference type="SAM" id="MobiDB-lite"/>
    </source>
</evidence>
<organism evidence="27">
    <name type="scientific">uncultured organism</name>
    <dbReference type="NCBI Taxonomy" id="155900"/>
    <lineage>
        <taxon>unclassified sequences</taxon>
        <taxon>environmental samples</taxon>
    </lineage>
</organism>
<evidence type="ECO:0000256" key="10">
    <source>
        <dbReference type="ARBA" id="ARBA00022692"/>
    </source>
</evidence>
<dbReference type="InterPro" id="IPR001264">
    <property type="entry name" value="Glyco_trans_51"/>
</dbReference>
<evidence type="ECO:0000256" key="1">
    <source>
        <dbReference type="ARBA" id="ARBA00004249"/>
    </source>
</evidence>
<comment type="subcellular location">
    <subcellularLocation>
        <location evidence="1">Cell inner membrane</location>
        <topology evidence="1">Single-pass type II membrane protein</topology>
    </subcellularLocation>
</comment>
<keyword evidence="18" id="KW-0511">Multifunctional enzyme</keyword>
<dbReference type="InterPro" id="IPR023346">
    <property type="entry name" value="Lysozyme-like_dom_sf"/>
</dbReference>
<evidence type="ECO:0000259" key="26">
    <source>
        <dbReference type="Pfam" id="PF17092"/>
    </source>
</evidence>
<keyword evidence="9" id="KW-0808">Transferase</keyword>
<evidence type="ECO:0000256" key="12">
    <source>
        <dbReference type="ARBA" id="ARBA00022960"/>
    </source>
</evidence>
<evidence type="ECO:0000259" key="24">
    <source>
        <dbReference type="Pfam" id="PF00905"/>
    </source>
</evidence>
<dbReference type="EC" id="2.4.99.28" evidence="21"/>
<dbReference type="SUPFAM" id="SSF56601">
    <property type="entry name" value="beta-lactamase/transpeptidase-like"/>
    <property type="match status" value="1"/>
</dbReference>
<dbReference type="PANTHER" id="PTHR32282:SF27">
    <property type="entry name" value="PENICILLIN-BINDING PROTEIN 1A"/>
    <property type="match status" value="1"/>
</dbReference>
<dbReference type="PANTHER" id="PTHR32282">
    <property type="entry name" value="BINDING PROTEIN TRANSPEPTIDASE, PUTATIVE-RELATED"/>
    <property type="match status" value="1"/>
</dbReference>
<keyword evidence="10" id="KW-0812">Transmembrane</keyword>
<protein>
    <recommendedName>
        <fullName evidence="3">Penicillin-binding protein 1A</fullName>
        <ecNumber evidence="21">2.4.99.28</ecNumber>
        <ecNumber evidence="2">3.4.16.4</ecNumber>
    </recommendedName>
</protein>
<evidence type="ECO:0000256" key="9">
    <source>
        <dbReference type="ARBA" id="ARBA00022679"/>
    </source>
</evidence>
<evidence type="ECO:0000313" key="27">
    <source>
        <dbReference type="EMBL" id="QEA05033.1"/>
    </source>
</evidence>
<evidence type="ECO:0000259" key="25">
    <source>
        <dbReference type="Pfam" id="PF00912"/>
    </source>
</evidence>
<feature type="compositionally biased region" description="Basic and acidic residues" evidence="23">
    <location>
        <begin position="793"/>
        <end position="804"/>
    </location>
</feature>
<keyword evidence="12" id="KW-0133">Cell shape</keyword>
<evidence type="ECO:0000256" key="2">
    <source>
        <dbReference type="ARBA" id="ARBA00012448"/>
    </source>
</evidence>
<dbReference type="InterPro" id="IPR036950">
    <property type="entry name" value="PBP_transglycosylase"/>
</dbReference>
<accession>A0A5B8RAF1</accession>
<dbReference type="Gene3D" id="1.10.3810.10">
    <property type="entry name" value="Biosynthetic peptidoglycan transglycosylase-like"/>
    <property type="match status" value="1"/>
</dbReference>
<evidence type="ECO:0000256" key="17">
    <source>
        <dbReference type="ARBA" id="ARBA00023251"/>
    </source>
</evidence>
<feature type="domain" description="Penicillin-binding protein OB-like" evidence="26">
    <location>
        <begin position="321"/>
        <end position="430"/>
    </location>
</feature>
<keyword evidence="8" id="KW-0328">Glycosyltransferase</keyword>
<dbReference type="GO" id="GO:0008955">
    <property type="term" value="F:peptidoglycan glycosyltransferase activity"/>
    <property type="evidence" value="ECO:0007669"/>
    <property type="project" value="UniProtKB-EC"/>
</dbReference>
<evidence type="ECO:0000256" key="21">
    <source>
        <dbReference type="ARBA" id="ARBA00044770"/>
    </source>
</evidence>
<evidence type="ECO:0000256" key="14">
    <source>
        <dbReference type="ARBA" id="ARBA00022984"/>
    </source>
</evidence>
<keyword evidence="6" id="KW-0121">Carboxypeptidase</keyword>
<dbReference type="AlphaFoldDB" id="A0A5B8RAF1"/>
<keyword evidence="11" id="KW-0378">Hydrolase</keyword>
<keyword evidence="14" id="KW-0573">Peptidoglycan synthesis</keyword>
<evidence type="ECO:0000256" key="20">
    <source>
        <dbReference type="ARBA" id="ARBA00034000"/>
    </source>
</evidence>
<keyword evidence="19" id="KW-0961">Cell wall biogenesis/degradation</keyword>
<reference evidence="27" key="1">
    <citation type="submission" date="2019-06" db="EMBL/GenBank/DDBJ databases">
        <authorList>
            <person name="Murdoch R.W."/>
            <person name="Fathepure B."/>
        </authorList>
    </citation>
    <scope>NUCLEOTIDE SEQUENCE</scope>
</reference>
<dbReference type="GO" id="GO:0006508">
    <property type="term" value="P:proteolysis"/>
    <property type="evidence" value="ECO:0007669"/>
    <property type="project" value="UniProtKB-KW"/>
</dbReference>
<evidence type="ECO:0000256" key="16">
    <source>
        <dbReference type="ARBA" id="ARBA00023136"/>
    </source>
</evidence>
<dbReference type="InterPro" id="IPR012338">
    <property type="entry name" value="Beta-lactam/transpept-like"/>
</dbReference>
<dbReference type="GO" id="GO:0009002">
    <property type="term" value="F:serine-type D-Ala-D-Ala carboxypeptidase activity"/>
    <property type="evidence" value="ECO:0007669"/>
    <property type="project" value="UniProtKB-EC"/>
</dbReference>
<dbReference type="Pfam" id="PF00905">
    <property type="entry name" value="Transpeptidase"/>
    <property type="match status" value="1"/>
</dbReference>
<dbReference type="Pfam" id="PF00912">
    <property type="entry name" value="Transgly"/>
    <property type="match status" value="1"/>
</dbReference>
<feature type="domain" description="Penicillin-binding protein transpeptidase" evidence="24">
    <location>
        <begin position="433"/>
        <end position="709"/>
    </location>
</feature>
<comment type="catalytic activity">
    <reaction evidence="20">
        <text>Preferential cleavage: (Ac)2-L-Lys-D-Ala-|-D-Ala. Also transpeptidation of peptidyl-alanyl moieties that are N-acyl substituents of D-alanine.</text>
        <dbReference type="EC" id="3.4.16.4"/>
    </reaction>
</comment>
<dbReference type="NCBIfam" id="TIGR02074">
    <property type="entry name" value="PBP_1a_fam"/>
    <property type="match status" value="1"/>
</dbReference>
<keyword evidence="16" id="KW-0472">Membrane</keyword>
<keyword evidence="7" id="KW-0645">Protease</keyword>
<dbReference type="EC" id="3.4.16.4" evidence="2"/>
<feature type="domain" description="Glycosyl transferase family 51" evidence="25">
    <location>
        <begin position="59"/>
        <end position="234"/>
    </location>
</feature>
<name>A0A5B8RAF1_9ZZZZ</name>
<evidence type="ECO:0000256" key="11">
    <source>
        <dbReference type="ARBA" id="ARBA00022801"/>
    </source>
</evidence>
<dbReference type="InterPro" id="IPR050396">
    <property type="entry name" value="Glycosyltr_51/Transpeptidase"/>
</dbReference>
<evidence type="ECO:0000256" key="18">
    <source>
        <dbReference type="ARBA" id="ARBA00023268"/>
    </source>
</evidence>
<evidence type="ECO:0000256" key="4">
    <source>
        <dbReference type="ARBA" id="ARBA00022475"/>
    </source>
</evidence>
<dbReference type="GO" id="GO:0005886">
    <property type="term" value="C:plasma membrane"/>
    <property type="evidence" value="ECO:0007669"/>
    <property type="project" value="UniProtKB-SubCell"/>
</dbReference>
<evidence type="ECO:0000256" key="13">
    <source>
        <dbReference type="ARBA" id="ARBA00022968"/>
    </source>
</evidence>
<evidence type="ECO:0000256" key="3">
    <source>
        <dbReference type="ARBA" id="ARBA00018638"/>
    </source>
</evidence>
<evidence type="ECO:0000256" key="15">
    <source>
        <dbReference type="ARBA" id="ARBA00022989"/>
    </source>
</evidence>
<evidence type="ECO:0000256" key="22">
    <source>
        <dbReference type="ARBA" id="ARBA00049902"/>
    </source>
</evidence>
<evidence type="ECO:0000256" key="8">
    <source>
        <dbReference type="ARBA" id="ARBA00022676"/>
    </source>
</evidence>
<keyword evidence="15" id="KW-1133">Transmembrane helix</keyword>
<feature type="region of interest" description="Disordered" evidence="23">
    <location>
        <begin position="789"/>
        <end position="829"/>
    </location>
</feature>
<dbReference type="FunFam" id="1.10.3810.10:FF:000003">
    <property type="entry name" value="Penicillin-binding protein 1a"/>
    <property type="match status" value="1"/>
</dbReference>
<dbReference type="InterPro" id="IPR031376">
    <property type="entry name" value="PCB_OB"/>
</dbReference>
<dbReference type="GO" id="GO:0008658">
    <property type="term" value="F:penicillin binding"/>
    <property type="evidence" value="ECO:0007669"/>
    <property type="project" value="InterPro"/>
</dbReference>
<comment type="catalytic activity">
    <reaction evidence="22">
        <text>[GlcNAc-(1-&gt;4)-Mur2Ac(oyl-L-Ala-gamma-D-Glu-L-Lys-D-Ala-D-Ala)](n)-di-trans,octa-cis-undecaprenyl diphosphate + beta-D-GlcNAc-(1-&gt;4)-Mur2Ac(oyl-L-Ala-gamma-D-Glu-L-Lys-D-Ala-D-Ala)-di-trans,octa-cis-undecaprenyl diphosphate = [GlcNAc-(1-&gt;4)-Mur2Ac(oyl-L-Ala-gamma-D-Glu-L-Lys-D-Ala-D-Ala)](n+1)-di-trans,octa-cis-undecaprenyl diphosphate + di-trans,octa-cis-undecaprenyl diphosphate + H(+)</text>
        <dbReference type="Rhea" id="RHEA:23708"/>
        <dbReference type="Rhea" id="RHEA-COMP:9602"/>
        <dbReference type="Rhea" id="RHEA-COMP:9603"/>
        <dbReference type="ChEBI" id="CHEBI:15378"/>
        <dbReference type="ChEBI" id="CHEBI:58405"/>
        <dbReference type="ChEBI" id="CHEBI:60033"/>
        <dbReference type="ChEBI" id="CHEBI:78435"/>
        <dbReference type="EC" id="2.4.99.28"/>
    </reaction>
</comment>
<dbReference type="InterPro" id="IPR001460">
    <property type="entry name" value="PCN-bd_Tpept"/>
</dbReference>
<evidence type="ECO:0000256" key="7">
    <source>
        <dbReference type="ARBA" id="ARBA00022670"/>
    </source>
</evidence>
<evidence type="ECO:0000256" key="5">
    <source>
        <dbReference type="ARBA" id="ARBA00022519"/>
    </source>
</evidence>
<proteinExistence type="predicted"/>
<keyword evidence="17" id="KW-0046">Antibiotic resistance</keyword>
<keyword evidence="4" id="KW-1003">Cell membrane</keyword>
<gene>
    <name evidence="27" type="primary">mrcA</name>
    <name evidence="27" type="ORF">KBTEX_01352</name>
</gene>
<keyword evidence="5" id="KW-0997">Cell inner membrane</keyword>
<feature type="compositionally biased region" description="Gly residues" evidence="23">
    <location>
        <begin position="820"/>
        <end position="829"/>
    </location>
</feature>
<dbReference type="GO" id="GO:0071555">
    <property type="term" value="P:cell wall organization"/>
    <property type="evidence" value="ECO:0007669"/>
    <property type="project" value="UniProtKB-KW"/>
</dbReference>
<dbReference type="EMBL" id="MN079093">
    <property type="protein sequence ID" value="QEA05033.1"/>
    <property type="molecule type" value="Genomic_DNA"/>
</dbReference>
<keyword evidence="13" id="KW-0735">Signal-anchor</keyword>
<dbReference type="Gene3D" id="3.40.710.10">
    <property type="entry name" value="DD-peptidase/beta-lactamase superfamily"/>
    <property type="match status" value="2"/>
</dbReference>
<sequence length="829" mass="90212">MRSLLRVLKYALASVAALGLAGVVTAAVGYYLLAPDLPPVERLREVEFQQPLRVYTRDGALIGEFGSQRRIPLRYGEFPPKLINAFIAAEDQRFFEHPGVDYQGIMRAVWHLVRTGEKGPGGSTITMQVARNFFLSPEQTYIRKAREILLALEIDRLLPKEEIMALYLNKIYLGEGAYGAAAAAQIYYGRKPSGLTLAETAMIAGLPKAPSAWNPVANPDRAVERRNYVLRRMHEQGMIDDSAYREARQAPVTAEVHRVRPEVSAPYVAEAVRRRLVQRFGEEAAYTRGYRVYTTISADRQRAAQSALRKALHGYDERHGWRGPAGHWELGESPDAEALRERLDDNYPGVASLTNAVVTGIGEDAVTVVSADRGEAWQLPFDAMAWARPFVNRQVVGKKPGGPGDVLERGDVIRVRDTDEGPRLAQVPEAQGALVSLRPEDGAVEALVGGYDFGLSKFNRVLQARRQPGSAFKPLIYSAALANGFTPATLVNDAPVVFHDPSLESTWRPENYSQKFYGPTRLRQALIHSRNLVSIRVLRRVGIGPALAHLARFGLDPEALPHNLSLALGTASLTPMQLARAYTVFSNGGYLVDPYLIDRVENDVGEVVYEPVRLRVCDDGCPSGHAVTAEGAARSAADQGMMQTALADVMPLPERTQSILPAPRVLPADNAWLITSMMQDVIRQGTGRGALVLDRDDLSGKTGTTNDQVDAWFSGFNHSLVTTSWVGFDESRPLGRAETGARAALPMWIDYMGAALEGEPSSTLSQPPGIVSVGINPESGLVAREGSESMTEYFREGNVPDREPPNAGGGYGSTADGSSSGSGGGKTLF</sequence>
<dbReference type="Pfam" id="PF17092">
    <property type="entry name" value="PCB_OB"/>
    <property type="match status" value="1"/>
</dbReference>
<evidence type="ECO:0000256" key="6">
    <source>
        <dbReference type="ARBA" id="ARBA00022645"/>
    </source>
</evidence>
<dbReference type="GO" id="GO:0046677">
    <property type="term" value="P:response to antibiotic"/>
    <property type="evidence" value="ECO:0007669"/>
    <property type="project" value="UniProtKB-KW"/>
</dbReference>